<dbReference type="InterPro" id="IPR043519">
    <property type="entry name" value="NT_sf"/>
</dbReference>
<sequence length="293" mass="33541">MGVADEFTNFKNAYNIDKSLISSIAYRYQRITGQLNKDFRGIESKTANSLYVGSYGRDTSARGISDIDMAYALPALLYYQYDAYTTNGQSALLQAIKKSIQKTYTTSESFGDGQVVVVKFDDGLTFEILPVFDNKAGTWTYPNANNGGSWQACNPRAEIDAIHNRNLANNRNLKHLCRMMRVWRDYNDAPISGALIDTLAYQFIETWEHRDKSFLYHDYMARDFLKYLSDQDKDKTYWRMPGSSSYVWKKGNFQSKAIVDYNIAVTACGLQKEEEGAQRRSKWRSVFGPTFPN</sequence>
<evidence type="ECO:0000313" key="3">
    <source>
        <dbReference type="Proteomes" id="UP000191897"/>
    </source>
</evidence>
<dbReference type="Proteomes" id="UP000191897">
    <property type="component" value="Unassembled WGS sequence"/>
</dbReference>
<dbReference type="InterPro" id="IPR006116">
    <property type="entry name" value="NT_2-5OAS_ClassI-CCAase"/>
</dbReference>
<dbReference type="CDD" id="cd05400">
    <property type="entry name" value="NT_2-5OAS_ClassI-CCAase"/>
    <property type="match status" value="1"/>
</dbReference>
<dbReference type="RefSeq" id="WP_080866646.1">
    <property type="nucleotide sequence ID" value="NZ_LT009731.1"/>
</dbReference>
<proteinExistence type="predicted"/>
<dbReference type="EMBL" id="FBWC01000019">
    <property type="protein sequence ID" value="CUX43374.1"/>
    <property type="molecule type" value="Genomic_DNA"/>
</dbReference>
<dbReference type="Gene3D" id="3.30.460.10">
    <property type="entry name" value="Beta Polymerase, domain 2"/>
    <property type="match status" value="1"/>
</dbReference>
<accession>A0A1S7QXS0</accession>
<dbReference type="Pfam" id="PF18144">
    <property type="entry name" value="SMODS"/>
    <property type="match status" value="1"/>
</dbReference>
<evidence type="ECO:0000256" key="1">
    <source>
        <dbReference type="ARBA" id="ARBA00023118"/>
    </source>
</evidence>
<evidence type="ECO:0000313" key="2">
    <source>
        <dbReference type="EMBL" id="CUX43374.1"/>
    </source>
</evidence>
<keyword evidence="1" id="KW-0051">Antiviral defense</keyword>
<dbReference type="SUPFAM" id="SSF81301">
    <property type="entry name" value="Nucleotidyltransferase"/>
    <property type="match status" value="1"/>
</dbReference>
<dbReference type="GO" id="GO:0016779">
    <property type="term" value="F:nucleotidyltransferase activity"/>
    <property type="evidence" value="ECO:0007669"/>
    <property type="project" value="InterPro"/>
</dbReference>
<organism evidence="2 3">
    <name type="scientific">Agrobacterium tumefaciens str. Kerr 14</name>
    <dbReference type="NCBI Taxonomy" id="1183424"/>
    <lineage>
        <taxon>Bacteria</taxon>
        <taxon>Pseudomonadati</taxon>
        <taxon>Pseudomonadota</taxon>
        <taxon>Alphaproteobacteria</taxon>
        <taxon>Hyphomicrobiales</taxon>
        <taxon>Rhizobiaceae</taxon>
        <taxon>Rhizobium/Agrobacterium group</taxon>
        <taxon>Agrobacterium</taxon>
        <taxon>Agrobacterium tumefaciens complex</taxon>
    </lineage>
</organism>
<gene>
    <name evidence="2" type="ORF">AGR4C_Lc10001</name>
</gene>
<protein>
    <recommendedName>
        <fullName evidence="4">Nucleotidyltransferase</fullName>
    </recommendedName>
</protein>
<dbReference type="AlphaFoldDB" id="A0A1S7QXS0"/>
<reference evidence="2 3" key="1">
    <citation type="submission" date="2016-01" db="EMBL/GenBank/DDBJ databases">
        <authorList>
            <person name="Oliw E.H."/>
        </authorList>
    </citation>
    <scope>NUCLEOTIDE SEQUENCE [LARGE SCALE GENOMIC DNA]</scope>
    <source>
        <strain evidence="2 3">Kerr 14</strain>
    </source>
</reference>
<evidence type="ECO:0008006" key="4">
    <source>
        <dbReference type="Google" id="ProtNLM"/>
    </source>
</evidence>
<dbReference type="GO" id="GO:0051607">
    <property type="term" value="P:defense response to virus"/>
    <property type="evidence" value="ECO:0007669"/>
    <property type="project" value="UniProtKB-KW"/>
</dbReference>
<name>A0A1S7QXS0_AGRTU</name>